<evidence type="ECO:0000313" key="3">
    <source>
        <dbReference type="Proteomes" id="UP000012099"/>
    </source>
</evidence>
<organism evidence="2 3">
    <name type="scientific">Leptospira noguchii str. 2007001578</name>
    <dbReference type="NCBI Taxonomy" id="1049974"/>
    <lineage>
        <taxon>Bacteria</taxon>
        <taxon>Pseudomonadati</taxon>
        <taxon>Spirochaetota</taxon>
        <taxon>Spirochaetia</taxon>
        <taxon>Leptospirales</taxon>
        <taxon>Leptospiraceae</taxon>
        <taxon>Leptospira</taxon>
    </lineage>
</organism>
<comment type="caution">
    <text evidence="2">The sequence shown here is derived from an EMBL/GenBank/DDBJ whole genome shotgun (WGS) entry which is preliminary data.</text>
</comment>
<keyword evidence="1" id="KW-0472">Membrane</keyword>
<proteinExistence type="predicted"/>
<keyword evidence="1" id="KW-1133">Transmembrane helix</keyword>
<keyword evidence="3" id="KW-1185">Reference proteome</keyword>
<name>A0ABN0J1S9_9LEPT</name>
<sequence length="72" mass="8488">MQFFENAYIIGNIYIEFLVLFSYVRVVSLKKWNLKNLCLVSKNIEDLSFISVKMNIFLNILLHGNKSLNLFL</sequence>
<protein>
    <submittedName>
        <fullName evidence="2">Uncharacterized protein</fullName>
    </submittedName>
</protein>
<dbReference type="EMBL" id="AHMH02000071">
    <property type="protein sequence ID" value="EMN00881.1"/>
    <property type="molecule type" value="Genomic_DNA"/>
</dbReference>
<evidence type="ECO:0000256" key="1">
    <source>
        <dbReference type="SAM" id="Phobius"/>
    </source>
</evidence>
<feature type="transmembrane region" description="Helical" evidence="1">
    <location>
        <begin position="6"/>
        <end position="26"/>
    </location>
</feature>
<gene>
    <name evidence="2" type="ORF">LEP1GSC035_1376</name>
</gene>
<keyword evidence="1" id="KW-0812">Transmembrane</keyword>
<accession>A0ABN0J1S9</accession>
<dbReference type="Proteomes" id="UP000012099">
    <property type="component" value="Unassembled WGS sequence"/>
</dbReference>
<evidence type="ECO:0000313" key="2">
    <source>
        <dbReference type="EMBL" id="EMN00881.1"/>
    </source>
</evidence>
<reference evidence="2 3" key="1">
    <citation type="submission" date="2013-01" db="EMBL/GenBank/DDBJ databases">
        <authorList>
            <person name="Harkins D.M."/>
            <person name="Durkin A.S."/>
            <person name="Brinkac L.M."/>
            <person name="Haft D.H."/>
            <person name="Selengut J.D."/>
            <person name="Sanka R."/>
            <person name="DePew J."/>
            <person name="Purushe J."/>
            <person name="Whelen A.C."/>
            <person name="Vinetz J.M."/>
            <person name="Sutton G.G."/>
            <person name="Nierman W.C."/>
            <person name="Fouts D.E."/>
        </authorList>
    </citation>
    <scope>NUCLEOTIDE SEQUENCE [LARGE SCALE GENOMIC DNA]</scope>
    <source>
        <strain evidence="2 3">2007001578</strain>
    </source>
</reference>